<dbReference type="Pfam" id="PF18475">
    <property type="entry name" value="PIN7"/>
    <property type="match status" value="1"/>
</dbReference>
<dbReference type="Proteomes" id="UP000216101">
    <property type="component" value="Unassembled WGS sequence"/>
</dbReference>
<protein>
    <recommendedName>
        <fullName evidence="1">PIN-like domain-containing protein</fullName>
    </recommendedName>
</protein>
<keyword evidence="3" id="KW-1185">Reference proteome</keyword>
<evidence type="ECO:0000313" key="3">
    <source>
        <dbReference type="Proteomes" id="UP000216101"/>
    </source>
</evidence>
<accession>A0A266QB95</accession>
<evidence type="ECO:0000313" key="2">
    <source>
        <dbReference type="EMBL" id="OZY86641.1"/>
    </source>
</evidence>
<evidence type="ECO:0000259" key="1">
    <source>
        <dbReference type="Pfam" id="PF18475"/>
    </source>
</evidence>
<dbReference type="EMBL" id="NHNI01000001">
    <property type="protein sequence ID" value="OZY86641.1"/>
    <property type="molecule type" value="Genomic_DNA"/>
</dbReference>
<gene>
    <name evidence="2" type="ORF">CBP51_06385</name>
</gene>
<feature type="domain" description="PIN-like" evidence="1">
    <location>
        <begin position="5"/>
        <end position="103"/>
    </location>
</feature>
<comment type="caution">
    <text evidence="2">The sequence shown here is derived from an EMBL/GenBank/DDBJ whole genome shotgun (WGS) entry which is preliminary data.</text>
</comment>
<proteinExistence type="predicted"/>
<dbReference type="RefSeq" id="WP_094984264.1">
    <property type="nucleotide sequence ID" value="NZ_NHNI01000001.1"/>
</dbReference>
<sequence length="182" mass="20506">MKWAFIDYENVSNLDKIDLAVYEKIIIFLGAKQPKLDFGEKKYDKLLNLVIIQMKAVQANNLDFHLSYYLGKYDSIAEKQIAFEVISNDNGYSPLISHVKANGRACKQIKVESQSQYGNKLVSSLTSKPKEKRPQKVVSLKNHIASHLGLKGNEIAIQNQVNYLLNAKVISISNGTSVEYLV</sequence>
<reference evidence="3" key="1">
    <citation type="submission" date="2017-05" db="EMBL/GenBank/DDBJ databases">
        <authorList>
            <person name="Barney B.M."/>
        </authorList>
    </citation>
    <scope>NUCLEOTIDE SEQUENCE [LARGE SCALE GENOMIC DNA]</scope>
    <source>
        <strain evidence="3">PSBB022</strain>
    </source>
</reference>
<dbReference type="InterPro" id="IPR041494">
    <property type="entry name" value="PIN7"/>
</dbReference>
<dbReference type="AlphaFoldDB" id="A0A266QB95"/>
<organism evidence="2 3">
    <name type="scientific">Cellvibrio mixtus</name>
    <dbReference type="NCBI Taxonomy" id="39650"/>
    <lineage>
        <taxon>Bacteria</taxon>
        <taxon>Pseudomonadati</taxon>
        <taxon>Pseudomonadota</taxon>
        <taxon>Gammaproteobacteria</taxon>
        <taxon>Cellvibrionales</taxon>
        <taxon>Cellvibrionaceae</taxon>
        <taxon>Cellvibrio</taxon>
    </lineage>
</organism>
<name>A0A266QB95_9GAMM</name>